<dbReference type="Proteomes" id="UP001576780">
    <property type="component" value="Unassembled WGS sequence"/>
</dbReference>
<reference evidence="1 2" key="1">
    <citation type="submission" date="2024-09" db="EMBL/GenBank/DDBJ databases">
        <title>Floridaenema gen nov. (Aerosakkonemataceae, Aerosakkonematales ord. nov., Cyanobacteria) from benthic tropical and subtropical fresh waters, with the description of four new species.</title>
        <authorList>
            <person name="Moretto J.A."/>
            <person name="Berthold D.E."/>
            <person name="Lefler F.W."/>
            <person name="Huang I.-S."/>
            <person name="Laughinghouse H. IV."/>
        </authorList>
    </citation>
    <scope>NUCLEOTIDE SEQUENCE [LARGE SCALE GENOMIC DNA]</scope>
    <source>
        <strain evidence="1 2">BLCC-F167</strain>
    </source>
</reference>
<proteinExistence type="predicted"/>
<organism evidence="1 2">
    <name type="scientific">Floridaenema evergladense BLCC-F167</name>
    <dbReference type="NCBI Taxonomy" id="3153639"/>
    <lineage>
        <taxon>Bacteria</taxon>
        <taxon>Bacillati</taxon>
        <taxon>Cyanobacteriota</taxon>
        <taxon>Cyanophyceae</taxon>
        <taxon>Oscillatoriophycideae</taxon>
        <taxon>Aerosakkonematales</taxon>
        <taxon>Aerosakkonemataceae</taxon>
        <taxon>Floridanema</taxon>
        <taxon>Floridanema evergladense</taxon>
    </lineage>
</organism>
<accession>A0ABV4WDQ5</accession>
<dbReference type="EMBL" id="JBHFNT010000004">
    <property type="protein sequence ID" value="MFB2832921.1"/>
    <property type="molecule type" value="Genomic_DNA"/>
</dbReference>
<evidence type="ECO:0000313" key="1">
    <source>
        <dbReference type="EMBL" id="MFB2832921.1"/>
    </source>
</evidence>
<gene>
    <name evidence="1" type="ORF">ACE1CA_00150</name>
</gene>
<evidence type="ECO:0000313" key="2">
    <source>
        <dbReference type="Proteomes" id="UP001576780"/>
    </source>
</evidence>
<name>A0ABV4WDQ5_9CYAN</name>
<dbReference type="RefSeq" id="WP_413275397.1">
    <property type="nucleotide sequence ID" value="NZ_JBHFNT010000004.1"/>
</dbReference>
<comment type="caution">
    <text evidence="1">The sequence shown here is derived from an EMBL/GenBank/DDBJ whole genome shotgun (WGS) entry which is preliminary data.</text>
</comment>
<protein>
    <submittedName>
        <fullName evidence="1">Uncharacterized protein</fullName>
    </submittedName>
</protein>
<keyword evidence="2" id="KW-1185">Reference proteome</keyword>
<sequence>MVYQLTRESIPVLARETFEPENEDKEIWQPKWNCFCCHDSGIVNGNLVRLVIPDYKALSDKRPLCQNCEVSDRFHSDDLPEYIAASHDYRFTREICKYLDEFGRKDWSETLKLWHEKKKQGLNPHAEALSKMRKVINKKSMNPDDVEF</sequence>